<keyword evidence="1" id="KW-0812">Transmembrane</keyword>
<feature type="transmembrane region" description="Helical" evidence="1">
    <location>
        <begin position="42"/>
        <end position="62"/>
    </location>
</feature>
<name>A0A4R6SMG7_LABRH</name>
<protein>
    <submittedName>
        <fullName evidence="2">Uncharacterized protein</fullName>
    </submittedName>
</protein>
<sequence>MHDDESAGNALGALAGEPVPMATTSVEDVIRKGKRRLRVQRVATVGGVAAVVAVIAAGTLLFRPDGSGSGVPVASQPTAPSTGALAGYSPVPRAPGPGDVHTSPIGPPPTGTTFTTTTTKLPVGAGVGDRCDAVFLTPAHAPGLPKSTVDQTLLHAYYTTTGHNPVAVRPSGRDTVDRTDGTVQRVVVEDKAGELVLDLSVHGGTPQEAANASLGPAPECATPRRKTLSDGTVMQLYPRGSKAQLLQVFTPSGRTYLLTLIPDIQWPLTEEQLATVADEVAKLG</sequence>
<dbReference type="EMBL" id="SNXZ01000001">
    <property type="protein sequence ID" value="TDQ05081.1"/>
    <property type="molecule type" value="Genomic_DNA"/>
</dbReference>
<organism evidence="2 3">
    <name type="scientific">Labedaea rhizosphaerae</name>
    <dbReference type="NCBI Taxonomy" id="598644"/>
    <lineage>
        <taxon>Bacteria</taxon>
        <taxon>Bacillati</taxon>
        <taxon>Actinomycetota</taxon>
        <taxon>Actinomycetes</taxon>
        <taxon>Pseudonocardiales</taxon>
        <taxon>Pseudonocardiaceae</taxon>
        <taxon>Labedaea</taxon>
    </lineage>
</organism>
<dbReference type="AlphaFoldDB" id="A0A4R6SMG7"/>
<comment type="caution">
    <text evidence="2">The sequence shown here is derived from an EMBL/GenBank/DDBJ whole genome shotgun (WGS) entry which is preliminary data.</text>
</comment>
<accession>A0A4R6SMG7</accession>
<dbReference type="Proteomes" id="UP000295444">
    <property type="component" value="Unassembled WGS sequence"/>
</dbReference>
<reference evidence="2 3" key="1">
    <citation type="submission" date="2019-03" db="EMBL/GenBank/DDBJ databases">
        <title>Genomic Encyclopedia of Type Strains, Phase IV (KMG-IV): sequencing the most valuable type-strain genomes for metagenomic binning, comparative biology and taxonomic classification.</title>
        <authorList>
            <person name="Goeker M."/>
        </authorList>
    </citation>
    <scope>NUCLEOTIDE SEQUENCE [LARGE SCALE GENOMIC DNA]</scope>
    <source>
        <strain evidence="2 3">DSM 45361</strain>
    </source>
</reference>
<keyword evidence="3" id="KW-1185">Reference proteome</keyword>
<keyword evidence="1" id="KW-1133">Transmembrane helix</keyword>
<gene>
    <name evidence="2" type="ORF">EV186_1011045</name>
</gene>
<keyword evidence="1" id="KW-0472">Membrane</keyword>
<proteinExistence type="predicted"/>
<dbReference type="OrthoDB" id="3695687at2"/>
<evidence type="ECO:0000313" key="3">
    <source>
        <dbReference type="Proteomes" id="UP000295444"/>
    </source>
</evidence>
<dbReference type="RefSeq" id="WP_133847893.1">
    <property type="nucleotide sequence ID" value="NZ_SNXZ01000001.1"/>
</dbReference>
<evidence type="ECO:0000256" key="1">
    <source>
        <dbReference type="SAM" id="Phobius"/>
    </source>
</evidence>
<evidence type="ECO:0000313" key="2">
    <source>
        <dbReference type="EMBL" id="TDQ05081.1"/>
    </source>
</evidence>